<feature type="transmembrane region" description="Helical" evidence="1">
    <location>
        <begin position="94"/>
        <end position="116"/>
    </location>
</feature>
<keyword evidence="1" id="KW-0812">Transmembrane</keyword>
<feature type="transmembrane region" description="Helical" evidence="1">
    <location>
        <begin position="26"/>
        <end position="44"/>
    </location>
</feature>
<dbReference type="AlphaFoldDB" id="A0AAV9J9W4"/>
<sequence length="155" mass="17224">MFLSGQMAQGAILVTNQNFGAQPYQVWLLVLAFCAGGFVLGTFVAKHIALLEVIVAVFFVLGYAANIVVFWVMSPRTQQRRCSPTFNNGDIAKILTVFIAFAFVVLLSPIDLGSYVAFEATISLQLISLFATYIVAIGTLFYRRFYGPPLPERRW</sequence>
<evidence type="ECO:0000313" key="3">
    <source>
        <dbReference type="Proteomes" id="UP001324427"/>
    </source>
</evidence>
<evidence type="ECO:0008006" key="4">
    <source>
        <dbReference type="Google" id="ProtNLM"/>
    </source>
</evidence>
<accession>A0AAV9J9W4</accession>
<feature type="transmembrane region" description="Helical" evidence="1">
    <location>
        <begin position="50"/>
        <end position="73"/>
    </location>
</feature>
<keyword evidence="1" id="KW-0472">Membrane</keyword>
<reference evidence="2 3" key="1">
    <citation type="submission" date="2021-11" db="EMBL/GenBank/DDBJ databases">
        <title>Black yeast isolated from Biological Soil Crust.</title>
        <authorList>
            <person name="Kurbessoian T."/>
        </authorList>
    </citation>
    <scope>NUCLEOTIDE SEQUENCE [LARGE SCALE GENOMIC DNA]</scope>
    <source>
        <strain evidence="2 3">CCFEE 5522</strain>
    </source>
</reference>
<organism evidence="2 3">
    <name type="scientific">Oleoguttula mirabilis</name>
    <dbReference type="NCBI Taxonomy" id="1507867"/>
    <lineage>
        <taxon>Eukaryota</taxon>
        <taxon>Fungi</taxon>
        <taxon>Dikarya</taxon>
        <taxon>Ascomycota</taxon>
        <taxon>Pezizomycotina</taxon>
        <taxon>Dothideomycetes</taxon>
        <taxon>Dothideomycetidae</taxon>
        <taxon>Mycosphaerellales</taxon>
        <taxon>Teratosphaeriaceae</taxon>
        <taxon>Oleoguttula</taxon>
    </lineage>
</organism>
<name>A0AAV9J9W4_9PEZI</name>
<proteinExistence type="predicted"/>
<keyword evidence="1" id="KW-1133">Transmembrane helix</keyword>
<feature type="transmembrane region" description="Helical" evidence="1">
    <location>
        <begin position="122"/>
        <end position="142"/>
    </location>
</feature>
<evidence type="ECO:0000256" key="1">
    <source>
        <dbReference type="SAM" id="Phobius"/>
    </source>
</evidence>
<dbReference type="EMBL" id="JAVFHQ010000051">
    <property type="protein sequence ID" value="KAK4541569.1"/>
    <property type="molecule type" value="Genomic_DNA"/>
</dbReference>
<dbReference type="Proteomes" id="UP001324427">
    <property type="component" value="Unassembled WGS sequence"/>
</dbReference>
<gene>
    <name evidence="2" type="ORF">LTR36_007866</name>
</gene>
<evidence type="ECO:0000313" key="2">
    <source>
        <dbReference type="EMBL" id="KAK4541569.1"/>
    </source>
</evidence>
<keyword evidence="3" id="KW-1185">Reference proteome</keyword>
<comment type="caution">
    <text evidence="2">The sequence shown here is derived from an EMBL/GenBank/DDBJ whole genome shotgun (WGS) entry which is preliminary data.</text>
</comment>
<protein>
    <recommendedName>
        <fullName evidence="4">NADH dehydrogenase subunit 6</fullName>
    </recommendedName>
</protein>